<dbReference type="InterPro" id="IPR041577">
    <property type="entry name" value="RT_RNaseH_2"/>
</dbReference>
<accession>A0A4Y2K8P8</accession>
<dbReference type="EC" id="2.7.7.49" evidence="1"/>
<evidence type="ECO:0000256" key="1">
    <source>
        <dbReference type="ARBA" id="ARBA00012493"/>
    </source>
</evidence>
<sequence length="480" mass="54254">MGPPNVNGESETKLYVSAEIALVGAFKPPPLRRNNVELWFSQIESQFLISGISREETKFLHVVAILEEDILSYVSDLGTLLSDMQLGDKKPSQLLHEMQDLSLGKIEESVIRMLWFQRLPLTTQRILSASTDKIASLPLTADKMAEVSGVWTCVTSVEVESAHLNRLKVQISELTSVVQQYCKRIRNASPHRRDLEQVFQRLNENGLVLNIEKCIFGADKLPFLGCQVSKAGISPSKEKVEALVDYPQPQDVSALRRFLARLNFYRRFIPNAAEIQRILYDFVKGKKKREKTTIDWSETAVQAFQTCKNSIAQAALLAHPNSEAKLSLAVVAFNTGIAGTLQQTYLKNTQPLAFFSRKLTRAESRYNAYDRELLAVYSSVKHFRHFLEGRDFIIYTDHKPLTFASQQTGEKTSPRHQYYLEFISQLSTDVRYISGIQSTVSDAISRIDEIGIPSEIDYEEIPRVQVDDVELLTLQGASSN</sequence>
<dbReference type="OrthoDB" id="8065209at2759"/>
<dbReference type="AlphaFoldDB" id="A0A4Y2K8P8"/>
<dbReference type="CDD" id="cd09274">
    <property type="entry name" value="RNase_HI_RT_Ty3"/>
    <property type="match status" value="1"/>
</dbReference>
<dbReference type="Gene3D" id="3.30.70.270">
    <property type="match status" value="2"/>
</dbReference>
<proteinExistence type="predicted"/>
<dbReference type="EMBL" id="BGPR01004308">
    <property type="protein sequence ID" value="GBM98268.1"/>
    <property type="molecule type" value="Genomic_DNA"/>
</dbReference>
<dbReference type="Gene3D" id="3.10.20.370">
    <property type="match status" value="1"/>
</dbReference>
<gene>
    <name evidence="5" type="primary">pol_1743</name>
    <name evidence="5" type="ORF">AVEN_168794_1</name>
</gene>
<dbReference type="Proteomes" id="UP000499080">
    <property type="component" value="Unassembled WGS sequence"/>
</dbReference>
<dbReference type="Pfam" id="PF23055">
    <property type="entry name" value="DUF7041"/>
    <property type="match status" value="1"/>
</dbReference>
<evidence type="ECO:0000259" key="4">
    <source>
        <dbReference type="Pfam" id="PF23055"/>
    </source>
</evidence>
<dbReference type="InterPro" id="IPR043502">
    <property type="entry name" value="DNA/RNA_pol_sf"/>
</dbReference>
<feature type="domain" description="Reverse transcriptase/retrotransposon-derived protein RNase H-like" evidence="3">
    <location>
        <begin position="296"/>
        <end position="394"/>
    </location>
</feature>
<evidence type="ECO:0000313" key="5">
    <source>
        <dbReference type="EMBL" id="GBM98268.1"/>
    </source>
</evidence>
<name>A0A4Y2K8P8_ARAVE</name>
<dbReference type="Pfam" id="PF17919">
    <property type="entry name" value="RT_RNaseH_2"/>
    <property type="match status" value="1"/>
</dbReference>
<evidence type="ECO:0000259" key="3">
    <source>
        <dbReference type="Pfam" id="PF17919"/>
    </source>
</evidence>
<feature type="domain" description="DUF7041" evidence="4">
    <location>
        <begin position="29"/>
        <end position="77"/>
    </location>
</feature>
<dbReference type="SUPFAM" id="SSF56672">
    <property type="entry name" value="DNA/RNA polymerases"/>
    <property type="match status" value="1"/>
</dbReference>
<reference evidence="5 6" key="1">
    <citation type="journal article" date="2019" name="Sci. Rep.">
        <title>Orb-weaving spider Araneus ventricosus genome elucidates the spidroin gene catalogue.</title>
        <authorList>
            <person name="Kono N."/>
            <person name="Nakamura H."/>
            <person name="Ohtoshi R."/>
            <person name="Moran D.A.P."/>
            <person name="Shinohara A."/>
            <person name="Yoshida Y."/>
            <person name="Fujiwara M."/>
            <person name="Mori M."/>
            <person name="Tomita M."/>
            <person name="Arakawa K."/>
        </authorList>
    </citation>
    <scope>NUCLEOTIDE SEQUENCE [LARGE SCALE GENOMIC DNA]</scope>
</reference>
<dbReference type="PANTHER" id="PTHR37984">
    <property type="entry name" value="PROTEIN CBG26694"/>
    <property type="match status" value="1"/>
</dbReference>
<dbReference type="FunFam" id="3.30.70.270:FF:000020">
    <property type="entry name" value="Transposon Tf2-6 polyprotein-like Protein"/>
    <property type="match status" value="1"/>
</dbReference>
<dbReference type="InterPro" id="IPR055469">
    <property type="entry name" value="DUF7041"/>
</dbReference>
<organism evidence="5 6">
    <name type="scientific">Araneus ventricosus</name>
    <name type="common">Orbweaver spider</name>
    <name type="synonym">Epeira ventricosa</name>
    <dbReference type="NCBI Taxonomy" id="182803"/>
    <lineage>
        <taxon>Eukaryota</taxon>
        <taxon>Metazoa</taxon>
        <taxon>Ecdysozoa</taxon>
        <taxon>Arthropoda</taxon>
        <taxon>Chelicerata</taxon>
        <taxon>Arachnida</taxon>
        <taxon>Araneae</taxon>
        <taxon>Araneomorphae</taxon>
        <taxon>Entelegynae</taxon>
        <taxon>Araneoidea</taxon>
        <taxon>Araneidae</taxon>
        <taxon>Araneus</taxon>
    </lineage>
</organism>
<comment type="caution">
    <text evidence="5">The sequence shown here is derived from an EMBL/GenBank/DDBJ whole genome shotgun (WGS) entry which is preliminary data.</text>
</comment>
<dbReference type="InterPro" id="IPR043128">
    <property type="entry name" value="Rev_trsase/Diguanyl_cyclase"/>
</dbReference>
<keyword evidence="2" id="KW-0511">Multifunctional enzyme</keyword>
<protein>
    <recommendedName>
        <fullName evidence="1">RNA-directed DNA polymerase</fullName>
        <ecNumber evidence="1">2.7.7.49</ecNumber>
    </recommendedName>
</protein>
<dbReference type="InterPro" id="IPR050951">
    <property type="entry name" value="Retrovirus_Pol_polyprotein"/>
</dbReference>
<dbReference type="PANTHER" id="PTHR37984:SF5">
    <property type="entry name" value="PROTEIN NYNRIN-LIKE"/>
    <property type="match status" value="1"/>
</dbReference>
<keyword evidence="6" id="KW-1185">Reference proteome</keyword>
<evidence type="ECO:0000313" key="6">
    <source>
        <dbReference type="Proteomes" id="UP000499080"/>
    </source>
</evidence>
<dbReference type="GO" id="GO:0003964">
    <property type="term" value="F:RNA-directed DNA polymerase activity"/>
    <property type="evidence" value="ECO:0007669"/>
    <property type="project" value="UniProtKB-EC"/>
</dbReference>
<evidence type="ECO:0000256" key="2">
    <source>
        <dbReference type="ARBA" id="ARBA00023268"/>
    </source>
</evidence>